<feature type="compositionally biased region" description="Polar residues" evidence="1">
    <location>
        <begin position="1"/>
        <end position="11"/>
    </location>
</feature>
<feature type="region of interest" description="Disordered" evidence="1">
    <location>
        <begin position="1"/>
        <end position="27"/>
    </location>
</feature>
<name>A0A5C6TG42_FUSOC</name>
<evidence type="ECO:0000313" key="3">
    <source>
        <dbReference type="Proteomes" id="UP000321331"/>
    </source>
</evidence>
<accession>A0A5C6TG42</accession>
<gene>
    <name evidence="2" type="ORF">FocTR4_00004835</name>
</gene>
<dbReference type="Proteomes" id="UP000321331">
    <property type="component" value="Unassembled WGS sequence"/>
</dbReference>
<evidence type="ECO:0000313" key="2">
    <source>
        <dbReference type="EMBL" id="TXC10065.1"/>
    </source>
</evidence>
<sequence>MGDTAGSSANSGPPLDETGHVSSISNTPEYLSSDEMLRRLAFNVLTTPNKIIAATTGGANRFMDLEITAVRKLVNVIQRFGLSEVGMADEFVKLAISDGGRREGKDLDYKPRCDALEKLRKIFHDVQNTPLE</sequence>
<organism evidence="2 3">
    <name type="scientific">Fusarium oxysporum f. sp. cubense</name>
    <dbReference type="NCBI Taxonomy" id="61366"/>
    <lineage>
        <taxon>Eukaryota</taxon>
        <taxon>Fungi</taxon>
        <taxon>Dikarya</taxon>
        <taxon>Ascomycota</taxon>
        <taxon>Pezizomycotina</taxon>
        <taxon>Sordariomycetes</taxon>
        <taxon>Hypocreomycetidae</taxon>
        <taxon>Hypocreales</taxon>
        <taxon>Nectriaceae</taxon>
        <taxon>Fusarium</taxon>
        <taxon>Fusarium oxysporum species complex</taxon>
    </lineage>
</organism>
<proteinExistence type="predicted"/>
<reference evidence="2 3" key="1">
    <citation type="submission" date="2019-07" db="EMBL/GenBank/DDBJ databases">
        <title>The First High-Quality Draft Genome Sequence of the Causal Agent of the Current Panama Disease Epidemic.</title>
        <authorList>
            <person name="Warmington R.J."/>
            <person name="Kay W."/>
            <person name="Jeffries A."/>
            <person name="Bebber D."/>
            <person name="Moore K."/>
            <person name="Studholme D.J."/>
        </authorList>
    </citation>
    <scope>NUCLEOTIDE SEQUENCE [LARGE SCALE GENOMIC DNA]</scope>
    <source>
        <strain evidence="2 3">TR4</strain>
    </source>
</reference>
<evidence type="ECO:0000256" key="1">
    <source>
        <dbReference type="SAM" id="MobiDB-lite"/>
    </source>
</evidence>
<dbReference type="AlphaFoldDB" id="A0A5C6TG42"/>
<comment type="caution">
    <text evidence="2">The sequence shown here is derived from an EMBL/GenBank/DDBJ whole genome shotgun (WGS) entry which is preliminary data.</text>
</comment>
<dbReference type="EMBL" id="VMNF01000004">
    <property type="protein sequence ID" value="TXC10065.1"/>
    <property type="molecule type" value="Genomic_DNA"/>
</dbReference>
<protein>
    <submittedName>
        <fullName evidence="2">Uncharacterized protein</fullName>
    </submittedName>
</protein>